<gene>
    <name evidence="1" type="ORF">NYM_LOCUS28589</name>
</gene>
<sequence>MGELRLMKVIDARYYNSFGVAKVPESNGQYADELAQGHSGALNPHQVDRSWLAPSCTMRPTAGWGWEQPGVGRRRADWQSISHVQRRDVLG</sequence>
<protein>
    <submittedName>
        <fullName evidence="1">Uncharacterized protein</fullName>
    </submittedName>
</protein>
<accession>A0A5K1HDZ4</accession>
<evidence type="ECO:0000313" key="1">
    <source>
        <dbReference type="EMBL" id="VVW83484.1"/>
    </source>
</evidence>
<organism evidence="1">
    <name type="scientific">Nymphaea colorata</name>
    <name type="common">pocket water lily</name>
    <dbReference type="NCBI Taxonomy" id="210225"/>
    <lineage>
        <taxon>Eukaryota</taxon>
        <taxon>Viridiplantae</taxon>
        <taxon>Streptophyta</taxon>
        <taxon>Embryophyta</taxon>
        <taxon>Tracheophyta</taxon>
        <taxon>Spermatophyta</taxon>
        <taxon>Magnoliopsida</taxon>
        <taxon>Nymphaeales</taxon>
        <taxon>Nymphaeaceae</taxon>
        <taxon>Nymphaea</taxon>
    </lineage>
</organism>
<reference evidence="1" key="1">
    <citation type="submission" date="2019-09" db="EMBL/GenBank/DDBJ databases">
        <authorList>
            <person name="Zhang L."/>
        </authorList>
    </citation>
    <scope>NUCLEOTIDE SEQUENCE</scope>
</reference>
<dbReference type="EMBL" id="LR721790">
    <property type="protein sequence ID" value="VVW83484.1"/>
    <property type="molecule type" value="Genomic_DNA"/>
</dbReference>
<name>A0A5K1HDZ4_9MAGN</name>
<proteinExistence type="predicted"/>
<dbReference type="AlphaFoldDB" id="A0A5K1HDZ4"/>